<accession>A0A1H0ZXC9</accession>
<protein>
    <recommendedName>
        <fullName evidence="4">DUF998 domain-containing protein</fullName>
    </recommendedName>
</protein>
<dbReference type="EMBL" id="FNKK01000002">
    <property type="protein sequence ID" value="SDQ32058.1"/>
    <property type="molecule type" value="Genomic_DNA"/>
</dbReference>
<organism evidence="2 3">
    <name type="scientific">Thermostaphylospora chromogena</name>
    <dbReference type="NCBI Taxonomy" id="35622"/>
    <lineage>
        <taxon>Bacteria</taxon>
        <taxon>Bacillati</taxon>
        <taxon>Actinomycetota</taxon>
        <taxon>Actinomycetes</taxon>
        <taxon>Streptosporangiales</taxon>
        <taxon>Thermomonosporaceae</taxon>
        <taxon>Thermostaphylospora</taxon>
    </lineage>
</organism>
<evidence type="ECO:0000313" key="3">
    <source>
        <dbReference type="Proteomes" id="UP000217103"/>
    </source>
</evidence>
<dbReference type="Pfam" id="PF06197">
    <property type="entry name" value="DUF998"/>
    <property type="match status" value="1"/>
</dbReference>
<evidence type="ECO:0000256" key="1">
    <source>
        <dbReference type="SAM" id="Phobius"/>
    </source>
</evidence>
<feature type="transmembrane region" description="Helical" evidence="1">
    <location>
        <begin position="50"/>
        <end position="71"/>
    </location>
</feature>
<dbReference type="Proteomes" id="UP000217103">
    <property type="component" value="Unassembled WGS sequence"/>
</dbReference>
<evidence type="ECO:0000313" key="2">
    <source>
        <dbReference type="EMBL" id="SDQ32058.1"/>
    </source>
</evidence>
<dbReference type="OrthoDB" id="5143386at2"/>
<gene>
    <name evidence="2" type="ORF">SAMN04489764_0197</name>
</gene>
<name>A0A1H0ZXC9_9ACTN</name>
<dbReference type="AlphaFoldDB" id="A0A1H0ZXC9"/>
<proteinExistence type="predicted"/>
<dbReference type="RefSeq" id="WP_093256898.1">
    <property type="nucleotide sequence ID" value="NZ_FNKK01000002.1"/>
</dbReference>
<keyword evidence="1" id="KW-0472">Membrane</keyword>
<dbReference type="STRING" id="35622.SAMN04489764_0197"/>
<keyword evidence="3" id="KW-1185">Reference proteome</keyword>
<reference evidence="2 3" key="1">
    <citation type="submission" date="2016-10" db="EMBL/GenBank/DDBJ databases">
        <authorList>
            <person name="de Groot N.N."/>
        </authorList>
    </citation>
    <scope>NUCLEOTIDE SEQUENCE [LARGE SCALE GENOMIC DNA]</scope>
    <source>
        <strain evidence="2 3">DSM 43794</strain>
    </source>
</reference>
<dbReference type="InterPro" id="IPR009339">
    <property type="entry name" value="DUF998"/>
</dbReference>
<feature type="transmembrane region" description="Helical" evidence="1">
    <location>
        <begin position="142"/>
        <end position="163"/>
    </location>
</feature>
<feature type="transmembrane region" description="Helical" evidence="1">
    <location>
        <begin position="78"/>
        <end position="96"/>
    </location>
</feature>
<keyword evidence="1" id="KW-1133">Transmembrane helix</keyword>
<evidence type="ECO:0008006" key="4">
    <source>
        <dbReference type="Google" id="ProtNLM"/>
    </source>
</evidence>
<sequence length="260" mass="26329">MEIRGSRGLAIGGLVMVGAGAGGMLLLHAYAGLDPVHSVISEYAYAPGGWLLPASLTLFAVGAALLSAALARVGEDRRIVMLVALWGACILLVGAFPTDRPGVPLSMSGGIHRYAAFVAFLVVPPAGLLLARRLGRCGRATLLKVLSVVAGVALIAVVVPYVLRMGGIPVADEDVPAGVTQRIVVAAELGVLTLLGLIVARPSGARAEAETSGAAAARVSGAGSAPLRAWATTAHPVARSAVTRREFERDSGFTGASAGL</sequence>
<keyword evidence="1" id="KW-0812">Transmembrane</keyword>
<feature type="transmembrane region" description="Helical" evidence="1">
    <location>
        <begin position="111"/>
        <end position="130"/>
    </location>
</feature>
<feature type="transmembrane region" description="Helical" evidence="1">
    <location>
        <begin position="9"/>
        <end position="30"/>
    </location>
</feature>
<feature type="transmembrane region" description="Helical" evidence="1">
    <location>
        <begin position="183"/>
        <end position="200"/>
    </location>
</feature>